<keyword evidence="2" id="KW-1185">Reference proteome</keyword>
<dbReference type="WBParaSite" id="Gr19_v10_g2404.t1">
    <property type="protein sequence ID" value="Gr19_v10_g2404.t1"/>
    <property type="gene ID" value="Gr19_v10_g2404"/>
</dbReference>
<feature type="region of interest" description="Disordered" evidence="1">
    <location>
        <begin position="215"/>
        <end position="236"/>
    </location>
</feature>
<accession>A0A914HKU0</accession>
<dbReference type="AlphaFoldDB" id="A0A914HKU0"/>
<feature type="region of interest" description="Disordered" evidence="1">
    <location>
        <begin position="263"/>
        <end position="291"/>
    </location>
</feature>
<feature type="compositionally biased region" description="Basic and acidic residues" evidence="1">
    <location>
        <begin position="273"/>
        <end position="283"/>
    </location>
</feature>
<organism evidence="2 3">
    <name type="scientific">Globodera rostochiensis</name>
    <name type="common">Golden nematode worm</name>
    <name type="synonym">Heterodera rostochiensis</name>
    <dbReference type="NCBI Taxonomy" id="31243"/>
    <lineage>
        <taxon>Eukaryota</taxon>
        <taxon>Metazoa</taxon>
        <taxon>Ecdysozoa</taxon>
        <taxon>Nematoda</taxon>
        <taxon>Chromadorea</taxon>
        <taxon>Rhabditida</taxon>
        <taxon>Tylenchina</taxon>
        <taxon>Tylenchomorpha</taxon>
        <taxon>Tylenchoidea</taxon>
        <taxon>Heteroderidae</taxon>
        <taxon>Heteroderinae</taxon>
        <taxon>Globodera</taxon>
    </lineage>
</organism>
<proteinExistence type="predicted"/>
<protein>
    <submittedName>
        <fullName evidence="3">Uncharacterized protein</fullName>
    </submittedName>
</protein>
<reference evidence="3" key="1">
    <citation type="submission" date="2022-11" db="UniProtKB">
        <authorList>
            <consortium name="WormBaseParasite"/>
        </authorList>
    </citation>
    <scope>IDENTIFICATION</scope>
</reference>
<dbReference type="Proteomes" id="UP000887572">
    <property type="component" value="Unplaced"/>
</dbReference>
<feature type="compositionally biased region" description="Polar residues" evidence="1">
    <location>
        <begin position="174"/>
        <end position="185"/>
    </location>
</feature>
<evidence type="ECO:0000313" key="3">
    <source>
        <dbReference type="WBParaSite" id="Gr19_v10_g2404.t1"/>
    </source>
</evidence>
<feature type="region of interest" description="Disordered" evidence="1">
    <location>
        <begin position="144"/>
        <end position="190"/>
    </location>
</feature>
<evidence type="ECO:0000313" key="2">
    <source>
        <dbReference type="Proteomes" id="UP000887572"/>
    </source>
</evidence>
<evidence type="ECO:0000256" key="1">
    <source>
        <dbReference type="SAM" id="MobiDB-lite"/>
    </source>
</evidence>
<name>A0A914HKU0_GLORO</name>
<sequence>MFRETVPRLYFNNHPLLGVYPPLITRASTPMPPPPGPLPFPPPCPLPVPPPWLLPFPPPGPLPFPPQGLLPFPPTAPLPFPLTAPLHFPSTAPLPFPPPNGQFQVPPPPQHLPTLQRQKLRRILRTVKRTERRSLPNRACIVGKTENSSAPRGGINPSAKHTEHRRSPNRAFAMSQSENHSTQQIVRKADRRSDLCQVKKESSSDDQEVVFVCESEPHQDAENADPKTRNNNKARGKQAAFSLLDPRFRSSAPIYAHLLDARLRSSGPTDLTNGHEDNARLEKPIMPPGLE</sequence>
<feature type="compositionally biased region" description="Basic and acidic residues" evidence="1">
    <location>
        <begin position="215"/>
        <end position="228"/>
    </location>
</feature>